<gene>
    <name evidence="1" type="ORF">H7R39_10175</name>
</gene>
<dbReference type="InterPro" id="IPR003688">
    <property type="entry name" value="TraG/VirD4"/>
</dbReference>
<organism evidence="1 2">
    <name type="scientific">Campylobacter massiliensis</name>
    <dbReference type="NCBI Taxonomy" id="2762557"/>
    <lineage>
        <taxon>Bacteria</taxon>
        <taxon>Pseudomonadati</taxon>
        <taxon>Campylobacterota</taxon>
        <taxon>Epsilonproteobacteria</taxon>
        <taxon>Campylobacterales</taxon>
        <taxon>Campylobacteraceae</taxon>
        <taxon>Campylobacter</taxon>
    </lineage>
</organism>
<dbReference type="InterPro" id="IPR027417">
    <property type="entry name" value="P-loop_NTPase"/>
</dbReference>
<reference evidence="1 2" key="1">
    <citation type="submission" date="2020-08" db="EMBL/GenBank/DDBJ databases">
        <title>Complete genome and description of Campylobacter massiliensis Marseille-Q3452 sp. nov.</title>
        <authorList>
            <person name="Antezack A."/>
        </authorList>
    </citation>
    <scope>NUCLEOTIDE SEQUENCE [LARGE SCALE GENOMIC DNA]</scope>
    <source>
        <strain evidence="1 2">Marseille-Q3452</strain>
    </source>
</reference>
<proteinExistence type="predicted"/>
<evidence type="ECO:0000313" key="1">
    <source>
        <dbReference type="EMBL" id="MBC2883610.1"/>
    </source>
</evidence>
<evidence type="ECO:0000313" key="2">
    <source>
        <dbReference type="Proteomes" id="UP000552683"/>
    </source>
</evidence>
<dbReference type="AlphaFoldDB" id="A0A842J9Z6"/>
<accession>A0A842J9Z6</accession>
<sequence>MRPIGFLRYEEGEQSSGEIGFAQQEEAAQICKEGNLIIPCNFTHAAIIGETGCGKTTSMIYPNLLDRMQRGHGIFVFDYKGCEGDAVKALAKRAGRLKDVVVVGTFLGEKINLVQDISARDFKNAASARMQSRNDSLWQEYGANLTLTIFNFLKTLSEFVDVAKKYNVRGIDAAIKLSSIYPFNIHTIRNLTQELLKFNEFLASIKRYLSPNPYLVNGEKKEVRLRFRDLLKARQNLIDIMSRFDVTDAKDNEKIANDFRNLSIMTTVINELADDEAMNADKNSISQYLNEGKIVVFNALNSSSQTLAMLLDSFIPSFIARAGRENVIPISLFLDEAAKIASENSNFHEEILRQSKVELILAFQNEYTLKKGLGYEKYEALMGNMVDIYLMKNKSLFTIGADAVNCSRLKPFECLHDGEKVLLNHIFINDLEKREAAYEFECINKLQEKMLEKKAKGCVMKFSEWHFRNGQITLVDVKSGKEKIGELKDSVLGI</sequence>
<dbReference type="Proteomes" id="UP000552683">
    <property type="component" value="Unassembled WGS sequence"/>
</dbReference>
<keyword evidence="2" id="KW-1185">Reference proteome</keyword>
<dbReference type="RefSeq" id="WP_185899112.1">
    <property type="nucleotide sequence ID" value="NZ_JACLZK010000002.1"/>
</dbReference>
<dbReference type="CDD" id="cd01127">
    <property type="entry name" value="TrwB_TraG_TraD_VirD4"/>
    <property type="match status" value="1"/>
</dbReference>
<comment type="caution">
    <text evidence="1">The sequence shown here is derived from an EMBL/GenBank/DDBJ whole genome shotgun (WGS) entry which is preliminary data.</text>
</comment>
<dbReference type="Gene3D" id="3.40.50.300">
    <property type="entry name" value="P-loop containing nucleotide triphosphate hydrolases"/>
    <property type="match status" value="1"/>
</dbReference>
<dbReference type="Pfam" id="PF02534">
    <property type="entry name" value="T4SS-DNA_transf"/>
    <property type="match status" value="1"/>
</dbReference>
<protein>
    <submittedName>
        <fullName evidence="1">Type IV secretory system conjugative DNA transfer family protein</fullName>
    </submittedName>
</protein>
<dbReference type="SUPFAM" id="SSF52540">
    <property type="entry name" value="P-loop containing nucleoside triphosphate hydrolases"/>
    <property type="match status" value="1"/>
</dbReference>
<dbReference type="GO" id="GO:0016020">
    <property type="term" value="C:membrane"/>
    <property type="evidence" value="ECO:0007669"/>
    <property type="project" value="InterPro"/>
</dbReference>
<name>A0A842J9Z6_9BACT</name>
<dbReference type="EMBL" id="JACLZK010000002">
    <property type="protein sequence ID" value="MBC2883610.1"/>
    <property type="molecule type" value="Genomic_DNA"/>
</dbReference>